<reference evidence="4 5" key="1">
    <citation type="journal article" date="2017" name="ISME J.">
        <title>Energy and carbon metabolisms in a deep terrestrial subsurface fluid microbial community.</title>
        <authorList>
            <person name="Momper L."/>
            <person name="Jungbluth S.P."/>
            <person name="Lee M.D."/>
            <person name="Amend J.P."/>
        </authorList>
    </citation>
    <scope>NUCLEOTIDE SEQUENCE [LARGE SCALE GENOMIC DNA]</scope>
    <source>
        <strain evidence="4">SURF_5</strain>
    </source>
</reference>
<dbReference type="Proteomes" id="UP000265882">
    <property type="component" value="Unassembled WGS sequence"/>
</dbReference>
<evidence type="ECO:0000313" key="5">
    <source>
        <dbReference type="Proteomes" id="UP000265882"/>
    </source>
</evidence>
<dbReference type="InterPro" id="IPR022385">
    <property type="entry name" value="Rhs_assc_core"/>
</dbReference>
<dbReference type="PANTHER" id="PTHR32305">
    <property type="match status" value="1"/>
</dbReference>
<dbReference type="Gene3D" id="2.180.10.10">
    <property type="entry name" value="RHS repeat-associated core"/>
    <property type="match status" value="3"/>
</dbReference>
<evidence type="ECO:0000259" key="2">
    <source>
        <dbReference type="Pfam" id="PF20148"/>
    </source>
</evidence>
<dbReference type="PRINTS" id="PR00394">
    <property type="entry name" value="RHSPROTEIN"/>
</dbReference>
<dbReference type="CDD" id="cd20745">
    <property type="entry name" value="FIX_RhsA_AHH_HNH-like"/>
    <property type="match status" value="1"/>
</dbReference>
<dbReference type="NCBIfam" id="TIGR03696">
    <property type="entry name" value="Rhs_assc_core"/>
    <property type="match status" value="1"/>
</dbReference>
<protein>
    <recommendedName>
        <fullName evidence="6">RHS repeat protein</fullName>
    </recommendedName>
</protein>
<proteinExistence type="predicted"/>
<name>A0A3A4P2D6_ABYX5</name>
<dbReference type="NCBIfam" id="TIGR01643">
    <property type="entry name" value="YD_repeat_2x"/>
    <property type="match status" value="3"/>
</dbReference>
<dbReference type="Pfam" id="PF25023">
    <property type="entry name" value="TEN_YD-shell"/>
    <property type="match status" value="1"/>
</dbReference>
<comment type="caution">
    <text evidence="4">The sequence shown here is derived from an EMBL/GenBank/DDBJ whole genome shotgun (WGS) entry which is preliminary data.</text>
</comment>
<dbReference type="EMBL" id="QZKU01000027">
    <property type="protein sequence ID" value="RJP24975.1"/>
    <property type="molecule type" value="Genomic_DNA"/>
</dbReference>
<evidence type="ECO:0000256" key="1">
    <source>
        <dbReference type="ARBA" id="ARBA00022737"/>
    </source>
</evidence>
<dbReference type="Pfam" id="PF20148">
    <property type="entry name" value="DUF6531"/>
    <property type="match status" value="1"/>
</dbReference>
<dbReference type="InterPro" id="IPR050708">
    <property type="entry name" value="T6SS_VgrG/RHS"/>
</dbReference>
<feature type="domain" description="Teneurin-like YD-shell" evidence="3">
    <location>
        <begin position="1033"/>
        <end position="1261"/>
    </location>
</feature>
<evidence type="ECO:0000313" key="4">
    <source>
        <dbReference type="EMBL" id="RJP24975.1"/>
    </source>
</evidence>
<evidence type="ECO:0008006" key="6">
    <source>
        <dbReference type="Google" id="ProtNLM"/>
    </source>
</evidence>
<dbReference type="InterPro" id="IPR006530">
    <property type="entry name" value="YD"/>
</dbReference>
<dbReference type="InterPro" id="IPR031325">
    <property type="entry name" value="RHS_repeat"/>
</dbReference>
<gene>
    <name evidence="4" type="ORF">C4520_03080</name>
</gene>
<feature type="domain" description="DUF6531" evidence="2">
    <location>
        <begin position="214"/>
        <end position="287"/>
    </location>
</feature>
<sequence>MRTFAKLIALLPFLLLGFPLNLPASIFDTNPEIVIPQSAFGSLAGFKGVIVPTGQQFSFPQEMNINAFKSDGMGGGIMEVQTLPIDFDETDEYNVCHAAGCDGGSLNDPMPPCGLQLCKSCIISWLGCCGVPCFSCPDPSYSTMTFENNFQISCYKVCARSIGLLPCDGYCQMPFGGNSFSQSEPFCFVSVPRWIYELVEKAFEKHDDPSKTDEPVDIVTGNMFTFPQRDLVLSGVNETFEFYRTYNSRSEYDGPFGYGWTHSYNVVITKRSSTLYEVMDGDGKFHYFRDNYDWPSGFYTPVNNDGSKLESIYQQAHIWVRDDGTKFYFPWLISSPMDVPYRPTSIVYKDGNQLTFSPSDGSLPTQITDTHGRTIILAYDSGRITDIYLEPNKLIEYEYDTSGNLTTVSYPIFKGATPYQKNYVYQIPADHNLTEIRDERENSFFYSYDSSDRCITVEGEDDGNGPYFKTILQYPDVNHTTVERIRGAQTFTDNYTYSDMGYVVQVDHVDSGVTEKYSYDIVPDGITTVEKIIEKPSEGYYLKRVIHLDKYSNILDRVEGRVVDEEADPSGYPVRIFYEDTANPNFPTKVTDQRASSVNFVYNAIGKIAEIYQNNEGAPEIFYEVTDFLYNPNGTLDTITDPNGKIAGFSYYGNKELQAIDPPGVLPAVTYEYDGAGRITKITQKDDAGNDRVTDIVRDWLGRITQITYPEEKGKLLVLACDYDASDVYDLNASYGVNLIDTNGVKTQFLYNNLGLLWKVVNDRGEGKSNAVTALEYDAYGNIISLTDPEGNTTTFAYDSLDRLISVTYPAVDQYVRKKEFTYYPDGSLKTRTDQNGQTTTYTYDTNNRLSQITYPDLSTVTYTYEPNGLLASATNSAGAVTFQYDDINRLQNTNGTLPGNADYVEYQYHDGGQREYMTNLMGQTQYTLNDWNAIDDIVNPHSRTMTYSYNQYTGNLARIAATSSIYTLYDFDNLDRLDYYQLSNGSLFDYEYNDANLIDRISLPGAKSYEYVYDDMYRLTNEYSIDNGSPVYTNNYGYDLADNRTSLANGSLDTYEINALNQVTAIYRLGNPIAQFAYDLNGNLTSRTTGAGTVTMEYDYENRLVRITYPSNSGTTEFVYDALGRRLKTIEKDGLGQITGETHYAYDGLDLIAELDANDALIAGFTHGPGIDDPLIARYDGTDYLYQKNHQGSVLGLATFGGVMVKSYRYDAFGNVKQETGPTINRGFTYTSRERHARSGLYYYRARWYSPEIGRFITQDPIGYLGGANLYAYVGNDPLSYVDPFGLCKEEAGWLDWLQGLLDVAGALEPTPICDLTNTAVYAGRGEYDDALLTLAGVIPYIGDAGKGAKYASKIGKVEWHHLIPRYLGGPANGLKVRVDAVYHQLITNEFRRAWAYGQGMPAAEQVQEIVMKVYKKYPVDDIIRKQLGFQ</sequence>
<keyword evidence="1" id="KW-0677">Repeat</keyword>
<dbReference type="PANTHER" id="PTHR32305:SF15">
    <property type="entry name" value="PROTEIN RHSA-RELATED"/>
    <property type="match status" value="1"/>
</dbReference>
<dbReference type="InterPro" id="IPR045351">
    <property type="entry name" value="DUF6531"/>
</dbReference>
<dbReference type="InterPro" id="IPR056823">
    <property type="entry name" value="TEN-like_YD-shell"/>
</dbReference>
<evidence type="ECO:0000259" key="3">
    <source>
        <dbReference type="Pfam" id="PF25023"/>
    </source>
</evidence>
<accession>A0A3A4P2D6</accession>
<organism evidence="4 5">
    <name type="scientific">Abyssobacteria bacterium (strain SURF_5)</name>
    <dbReference type="NCBI Taxonomy" id="2093360"/>
    <lineage>
        <taxon>Bacteria</taxon>
        <taxon>Pseudomonadati</taxon>
        <taxon>Candidatus Hydrogenedentota</taxon>
        <taxon>Candidatus Abyssobacteria</taxon>
    </lineage>
</organism>
<dbReference type="Pfam" id="PF05593">
    <property type="entry name" value="RHS_repeat"/>
    <property type="match status" value="2"/>
</dbReference>